<accession>A0A5J4ZH95</accession>
<gene>
    <name evidence="1" type="ORF">F0562_017722</name>
</gene>
<dbReference type="EMBL" id="CM018051">
    <property type="protein sequence ID" value="KAA8517429.1"/>
    <property type="molecule type" value="Genomic_DNA"/>
</dbReference>
<protein>
    <submittedName>
        <fullName evidence="1">Uncharacterized protein</fullName>
    </submittedName>
</protein>
<evidence type="ECO:0000313" key="1">
    <source>
        <dbReference type="EMBL" id="KAA8517429.1"/>
    </source>
</evidence>
<name>A0A5J4ZH95_9ASTE</name>
<dbReference type="AlphaFoldDB" id="A0A5J4ZH95"/>
<reference evidence="1 2" key="1">
    <citation type="submission" date="2019-09" db="EMBL/GenBank/DDBJ databases">
        <title>A chromosome-level genome assembly of the Chinese tupelo Nyssa sinensis.</title>
        <authorList>
            <person name="Yang X."/>
            <person name="Kang M."/>
            <person name="Yang Y."/>
            <person name="Xiong H."/>
            <person name="Wang M."/>
            <person name="Zhang Z."/>
            <person name="Wang Z."/>
            <person name="Wu H."/>
            <person name="Ma T."/>
            <person name="Liu J."/>
            <person name="Xi Z."/>
        </authorList>
    </citation>
    <scope>NUCLEOTIDE SEQUENCE [LARGE SCALE GENOMIC DNA]</scope>
    <source>
        <strain evidence="1">J267</strain>
        <tissue evidence="1">Leaf</tissue>
    </source>
</reference>
<sequence length="112" mass="12050">MVGETVANGVASEAVDQTVAEIFGKEDLILAMSWCWKNDGGRWSNGELKQLGFDSVASRGVGQGDSVREIGDSLSQALSDGLFVIAVGCRYELCVWMLRFYSSELRGGTVGH</sequence>
<keyword evidence="2" id="KW-1185">Reference proteome</keyword>
<proteinExistence type="predicted"/>
<dbReference type="Proteomes" id="UP000325577">
    <property type="component" value="Linkage Group LG8"/>
</dbReference>
<organism evidence="1 2">
    <name type="scientific">Nyssa sinensis</name>
    <dbReference type="NCBI Taxonomy" id="561372"/>
    <lineage>
        <taxon>Eukaryota</taxon>
        <taxon>Viridiplantae</taxon>
        <taxon>Streptophyta</taxon>
        <taxon>Embryophyta</taxon>
        <taxon>Tracheophyta</taxon>
        <taxon>Spermatophyta</taxon>
        <taxon>Magnoliopsida</taxon>
        <taxon>eudicotyledons</taxon>
        <taxon>Gunneridae</taxon>
        <taxon>Pentapetalae</taxon>
        <taxon>asterids</taxon>
        <taxon>Cornales</taxon>
        <taxon>Nyssaceae</taxon>
        <taxon>Nyssa</taxon>
    </lineage>
</organism>
<evidence type="ECO:0000313" key="2">
    <source>
        <dbReference type="Proteomes" id="UP000325577"/>
    </source>
</evidence>